<keyword evidence="2" id="KW-1133">Transmembrane helix</keyword>
<evidence type="ECO:0000313" key="4">
    <source>
        <dbReference type="Proteomes" id="UP000196036"/>
    </source>
</evidence>
<reference evidence="4" key="1">
    <citation type="submission" date="2017-04" db="EMBL/GenBank/DDBJ databases">
        <title>Function of individual gut microbiota members based on whole genome sequencing of pure cultures obtained from chicken caecum.</title>
        <authorList>
            <person name="Medvecky M."/>
            <person name="Cejkova D."/>
            <person name="Polansky O."/>
            <person name="Karasova D."/>
            <person name="Kubasova T."/>
            <person name="Cizek A."/>
            <person name="Rychlik I."/>
        </authorList>
    </citation>
    <scope>NUCLEOTIDE SEQUENCE [LARGE SCALE GENOMIC DNA]</scope>
    <source>
        <strain evidence="4">An109</strain>
    </source>
</reference>
<keyword evidence="2" id="KW-0472">Membrane</keyword>
<organism evidence="3 4">
    <name type="scientific">Bacteroides xylanisolvens</name>
    <dbReference type="NCBI Taxonomy" id="371601"/>
    <lineage>
        <taxon>Bacteria</taxon>
        <taxon>Pseudomonadati</taxon>
        <taxon>Bacteroidota</taxon>
        <taxon>Bacteroidia</taxon>
        <taxon>Bacteroidales</taxon>
        <taxon>Bacteroidaceae</taxon>
        <taxon>Bacteroides</taxon>
    </lineage>
</organism>
<keyword evidence="2" id="KW-0812">Transmembrane</keyword>
<gene>
    <name evidence="3" type="ORF">B5E52_16805</name>
</gene>
<dbReference type="AlphaFoldDB" id="A0A1Y4V627"/>
<protein>
    <submittedName>
        <fullName evidence="3">Uncharacterized protein</fullName>
    </submittedName>
</protein>
<feature type="transmembrane region" description="Helical" evidence="2">
    <location>
        <begin position="47"/>
        <end position="65"/>
    </location>
</feature>
<sequence>MAKTSGGVRGNSPMRDRQRSVSDVMKTMQRLRNTYGAKNYERIKRRLTTLWIILLQIPVLIIRFYK</sequence>
<name>A0A1Y4V627_9BACE</name>
<proteinExistence type="predicted"/>
<evidence type="ECO:0000256" key="1">
    <source>
        <dbReference type="SAM" id="MobiDB-lite"/>
    </source>
</evidence>
<evidence type="ECO:0000313" key="3">
    <source>
        <dbReference type="EMBL" id="OUQ64594.1"/>
    </source>
</evidence>
<evidence type="ECO:0000256" key="2">
    <source>
        <dbReference type="SAM" id="Phobius"/>
    </source>
</evidence>
<dbReference type="EMBL" id="NFLW01000036">
    <property type="protein sequence ID" value="OUQ64594.1"/>
    <property type="molecule type" value="Genomic_DNA"/>
</dbReference>
<accession>A0A1Y4V627</accession>
<dbReference type="Proteomes" id="UP000196036">
    <property type="component" value="Unassembled WGS sequence"/>
</dbReference>
<feature type="region of interest" description="Disordered" evidence="1">
    <location>
        <begin position="1"/>
        <end position="22"/>
    </location>
</feature>
<comment type="caution">
    <text evidence="3">The sequence shown here is derived from an EMBL/GenBank/DDBJ whole genome shotgun (WGS) entry which is preliminary data.</text>
</comment>